<dbReference type="PANTHER" id="PTHR42736:SF1">
    <property type="entry name" value="PROTEIN-GLUTAMINE GAMMA-GLUTAMYLTRANSFERASE"/>
    <property type="match status" value="1"/>
</dbReference>
<name>A0A8J7H8W5_9FIRM</name>
<feature type="transmembrane region" description="Helical" evidence="2">
    <location>
        <begin position="59"/>
        <end position="77"/>
    </location>
</feature>
<dbReference type="PANTHER" id="PTHR42736">
    <property type="entry name" value="PROTEIN-GLUTAMINE GAMMA-GLUTAMYLTRANSFERASE"/>
    <property type="match status" value="1"/>
</dbReference>
<dbReference type="Pfam" id="PF01841">
    <property type="entry name" value="Transglut_core"/>
    <property type="match status" value="1"/>
</dbReference>
<feature type="transmembrane region" description="Helical" evidence="2">
    <location>
        <begin position="736"/>
        <end position="755"/>
    </location>
</feature>
<evidence type="ECO:0000256" key="1">
    <source>
        <dbReference type="SAM" id="MobiDB-lite"/>
    </source>
</evidence>
<feature type="transmembrane region" description="Helical" evidence="2">
    <location>
        <begin position="141"/>
        <end position="161"/>
    </location>
</feature>
<evidence type="ECO:0000313" key="5">
    <source>
        <dbReference type="Proteomes" id="UP000623269"/>
    </source>
</evidence>
<evidence type="ECO:0000313" key="4">
    <source>
        <dbReference type="EMBL" id="MBH1941701.1"/>
    </source>
</evidence>
<protein>
    <recommendedName>
        <fullName evidence="3">Transglutaminase-like domain-containing protein</fullName>
    </recommendedName>
</protein>
<dbReference type="InterPro" id="IPR002931">
    <property type="entry name" value="Transglutaminase-like"/>
</dbReference>
<feature type="domain" description="Transglutaminase-like" evidence="3">
    <location>
        <begin position="560"/>
        <end position="654"/>
    </location>
</feature>
<dbReference type="EMBL" id="JAEAGR010000013">
    <property type="protein sequence ID" value="MBH1941701.1"/>
    <property type="molecule type" value="Genomic_DNA"/>
</dbReference>
<feature type="transmembrane region" description="Helical" evidence="2">
    <location>
        <begin position="192"/>
        <end position="213"/>
    </location>
</feature>
<feature type="transmembrane region" description="Helical" evidence="2">
    <location>
        <begin position="89"/>
        <end position="111"/>
    </location>
</feature>
<dbReference type="Proteomes" id="UP000623269">
    <property type="component" value="Unassembled WGS sequence"/>
</dbReference>
<feature type="transmembrane region" description="Helical" evidence="2">
    <location>
        <begin position="31"/>
        <end position="53"/>
    </location>
</feature>
<feature type="compositionally biased region" description="Acidic residues" evidence="1">
    <location>
        <begin position="712"/>
        <end position="721"/>
    </location>
</feature>
<dbReference type="InterPro" id="IPR038765">
    <property type="entry name" value="Papain-like_cys_pep_sf"/>
</dbReference>
<accession>A0A8J7H8W5</accession>
<feature type="transmembrane region" description="Helical" evidence="2">
    <location>
        <begin position="225"/>
        <end position="247"/>
    </location>
</feature>
<gene>
    <name evidence="4" type="ORF">I5677_12435</name>
</gene>
<dbReference type="SUPFAM" id="SSF54001">
    <property type="entry name" value="Cysteine proteinases"/>
    <property type="match status" value="1"/>
</dbReference>
<comment type="caution">
    <text evidence="4">The sequence shown here is derived from an EMBL/GenBank/DDBJ whole genome shotgun (WGS) entry which is preliminary data.</text>
</comment>
<sequence length="869" mass="99832">MSQKVKDGITIDNTVYLADDKHTALPYYIKLVQFLAIMVGAYNTISIVVYCLSLSVSNYHLLISVAFISTGLFFLFLNPFHDIIKMIGIAVIYLLVLYKRMGQILNAFFIIENSVIDKVSDYYGFAGKRFLADYTTQTQDITLFVIMLLIPLIGLLTAAILRNRFISINYILLLIPIAFSLAVGIIPSEKQLIIYILIMLFLSKAYGSGKITVTKNQKSLIHRVNLSSAFIICMLSLGLFFLIKLFVSPKDYERIYEIKDIKSEIQTFLYDFSIEDFTNKYGVSNWNITPDRNIATGGLDGGKLGRVDQIQYNNSQHLKLTMPFSSISEGVYLKGYVGSVYTGDSWNGHNKEQRANYQKLLKEIPLGKFEAVNQSNLLFKQISKLDLLDRDSLPSNPSAWYHEKYQIMQGQIKIDYLEASKNYIYAPYLADFSILDDVRYEWDLYAKPEHRNDNYVLDYYFGLSLQDEMLPNIEALDQPLGDYPIYEKLYRDYVYDVYTKLPEHNLNRLKENFSGKNEELGTTTIQNAIQYIKNYLHSNTDYTLSPGRLPKDKDFVEYFLYDNKVGYCSHYASAAVLMLRAMGYPARYAEGYAVSSSDIIKQTEYTQSVIIYADGRASYNDSTLVEVSVNDYNAHAWVEVYLDGLGWFPIEFTPGAGLENTEEVVGELSIIGEEIKEEEESVTVAPTETPTETNQMPEEEKEHSTKQNKEGEEPDTETDEELIGKETKEKATIKPLFMLAIIILVGTGPIIYFIIRIKNRRIMMSINNSNKALLIYEKLEKLFKSCRALPKRARYLEDHIIHVTENCSYVDRASFKHCMDIVWKARFGKDVISVGELLVVEHFHREVKDNVYRKASFIKRFYLKVVLRV</sequence>
<keyword evidence="2" id="KW-0472">Membrane</keyword>
<feature type="compositionally biased region" description="Low complexity" evidence="1">
    <location>
        <begin position="682"/>
        <end position="693"/>
    </location>
</feature>
<keyword evidence="2" id="KW-1133">Transmembrane helix</keyword>
<feature type="region of interest" description="Disordered" evidence="1">
    <location>
        <begin position="677"/>
        <end position="722"/>
    </location>
</feature>
<keyword evidence="5" id="KW-1185">Reference proteome</keyword>
<dbReference type="AlphaFoldDB" id="A0A8J7H8W5"/>
<proteinExistence type="predicted"/>
<evidence type="ECO:0000259" key="3">
    <source>
        <dbReference type="SMART" id="SM00460"/>
    </source>
</evidence>
<dbReference type="RefSeq" id="WP_197661943.1">
    <property type="nucleotide sequence ID" value="NZ_JAEAGR010000013.1"/>
</dbReference>
<feature type="transmembrane region" description="Helical" evidence="2">
    <location>
        <begin position="168"/>
        <end position="186"/>
    </location>
</feature>
<keyword evidence="2" id="KW-0812">Transmembrane</keyword>
<dbReference type="SMART" id="SM00460">
    <property type="entry name" value="TGc"/>
    <property type="match status" value="1"/>
</dbReference>
<reference evidence="4" key="1">
    <citation type="submission" date="2020-12" db="EMBL/GenBank/DDBJ databases">
        <title>M. sibirica DSM 26468T genome.</title>
        <authorList>
            <person name="Thieme N."/>
            <person name="Rettenmaier R."/>
            <person name="Zverlov V."/>
            <person name="Liebl W."/>
        </authorList>
    </citation>
    <scope>NUCLEOTIDE SEQUENCE</scope>
    <source>
        <strain evidence="4">DSM 26468</strain>
    </source>
</reference>
<organism evidence="4 5">
    <name type="scientific">Mobilitalea sibirica</name>
    <dbReference type="NCBI Taxonomy" id="1462919"/>
    <lineage>
        <taxon>Bacteria</taxon>
        <taxon>Bacillati</taxon>
        <taxon>Bacillota</taxon>
        <taxon>Clostridia</taxon>
        <taxon>Lachnospirales</taxon>
        <taxon>Lachnospiraceae</taxon>
        <taxon>Mobilitalea</taxon>
    </lineage>
</organism>
<feature type="compositionally biased region" description="Basic and acidic residues" evidence="1">
    <location>
        <begin position="698"/>
        <end position="711"/>
    </location>
</feature>
<evidence type="ECO:0000256" key="2">
    <source>
        <dbReference type="SAM" id="Phobius"/>
    </source>
</evidence>
<dbReference type="Gene3D" id="3.10.620.30">
    <property type="match status" value="1"/>
</dbReference>
<dbReference type="InterPro" id="IPR052901">
    <property type="entry name" value="Bact_TGase-like"/>
</dbReference>